<dbReference type="RefSeq" id="WP_069332669.1">
    <property type="nucleotide sequence ID" value="NZ_MABH01000164.1"/>
</dbReference>
<keyword evidence="1" id="KW-1133">Transmembrane helix</keyword>
<name>A0ABX5J761_9RHOB</name>
<sequence length="253" mass="28315">MRNLSISLATSLLSGLLLYLWRLSYAFSDLAVLWLLLLAAMIFLGNWSLVIDHWLAERGIVLKPESWLSRWLSGRILAFFSSTLLVGALVPFLAWQVLNMSAAEAAVLLGLVFSTAWLFLWARGFVGRHFMPPFDRILTLGPSAWLVGLPFAIVLFLISWRTTSVPLSMLDATFSEAVRLGFDALPERRGWIAEVLAFGYAFKAAKLWLVAQLRDYPLVALLFNLDAALFGFLAARSGVVVTNFIDTHYDREA</sequence>
<reference evidence="2 3" key="1">
    <citation type="submission" date="2018-04" db="EMBL/GenBank/DDBJ databases">
        <title>Genomic Encyclopedia of Type Strains, Phase III (KMG-III): the genomes of soil and plant-associated and newly described type strains.</title>
        <authorList>
            <person name="Whitman W."/>
        </authorList>
    </citation>
    <scope>NUCLEOTIDE SEQUENCE [LARGE SCALE GENOMIC DNA]</scope>
    <source>
        <strain evidence="2 3">JA192</strain>
    </source>
</reference>
<keyword evidence="3" id="KW-1185">Reference proteome</keyword>
<gene>
    <name evidence="2" type="ORF">C8J29_10632</name>
</gene>
<comment type="caution">
    <text evidence="2">The sequence shown here is derived from an EMBL/GenBank/DDBJ whole genome shotgun (WGS) entry which is preliminary data.</text>
</comment>
<dbReference type="EMBL" id="PZZW01000006">
    <property type="protein sequence ID" value="PTM77106.1"/>
    <property type="molecule type" value="Genomic_DNA"/>
</dbReference>
<organism evidence="2 3">
    <name type="scientific">Cereibacter johrii</name>
    <dbReference type="NCBI Taxonomy" id="445629"/>
    <lineage>
        <taxon>Bacteria</taxon>
        <taxon>Pseudomonadati</taxon>
        <taxon>Pseudomonadota</taxon>
        <taxon>Alphaproteobacteria</taxon>
        <taxon>Rhodobacterales</taxon>
        <taxon>Paracoccaceae</taxon>
        <taxon>Cereibacter</taxon>
    </lineage>
</organism>
<keyword evidence="1" id="KW-0812">Transmembrane</keyword>
<feature type="transmembrane region" description="Helical" evidence="1">
    <location>
        <begin position="76"/>
        <end position="94"/>
    </location>
</feature>
<feature type="transmembrane region" description="Helical" evidence="1">
    <location>
        <begin position="106"/>
        <end position="126"/>
    </location>
</feature>
<dbReference type="Proteomes" id="UP000240800">
    <property type="component" value="Unassembled WGS sequence"/>
</dbReference>
<feature type="transmembrane region" description="Helical" evidence="1">
    <location>
        <begin position="216"/>
        <end position="235"/>
    </location>
</feature>
<evidence type="ECO:0000256" key="1">
    <source>
        <dbReference type="SAM" id="Phobius"/>
    </source>
</evidence>
<proteinExistence type="predicted"/>
<feature type="transmembrane region" description="Helical" evidence="1">
    <location>
        <begin position="32"/>
        <end position="55"/>
    </location>
</feature>
<accession>A0ABX5J761</accession>
<protein>
    <submittedName>
        <fullName evidence="2">Uncharacterized protein</fullName>
    </submittedName>
</protein>
<evidence type="ECO:0000313" key="3">
    <source>
        <dbReference type="Proteomes" id="UP000240800"/>
    </source>
</evidence>
<evidence type="ECO:0000313" key="2">
    <source>
        <dbReference type="EMBL" id="PTM77106.1"/>
    </source>
</evidence>
<keyword evidence="1" id="KW-0472">Membrane</keyword>
<feature type="transmembrane region" description="Helical" evidence="1">
    <location>
        <begin position="138"/>
        <end position="160"/>
    </location>
</feature>